<proteinExistence type="predicted"/>
<dbReference type="EMBL" id="BSNX01000075">
    <property type="protein sequence ID" value="GLQ76108.1"/>
    <property type="molecule type" value="Genomic_DNA"/>
</dbReference>
<feature type="transmembrane region" description="Helical" evidence="1">
    <location>
        <begin position="76"/>
        <end position="98"/>
    </location>
</feature>
<feature type="transmembrane region" description="Helical" evidence="1">
    <location>
        <begin position="118"/>
        <end position="138"/>
    </location>
</feature>
<keyword evidence="1" id="KW-0812">Transmembrane</keyword>
<dbReference type="AlphaFoldDB" id="A0AAV5NZV8"/>
<reference evidence="3" key="1">
    <citation type="journal article" date="2019" name="Int. J. Syst. Evol. Microbiol.">
        <title>The Global Catalogue of Microorganisms (GCM) 10K type strain sequencing project: providing services to taxonomists for standard genome sequencing and annotation.</title>
        <authorList>
            <consortium name="The Broad Institute Genomics Platform"/>
            <consortium name="The Broad Institute Genome Sequencing Center for Infectious Disease"/>
            <person name="Wu L."/>
            <person name="Ma J."/>
        </authorList>
    </citation>
    <scope>NUCLEOTIDE SEQUENCE [LARGE SCALE GENOMIC DNA]</scope>
    <source>
        <strain evidence="3">NBRC 15640</strain>
    </source>
</reference>
<evidence type="ECO:0000256" key="1">
    <source>
        <dbReference type="SAM" id="Phobius"/>
    </source>
</evidence>
<keyword evidence="3" id="KW-1185">Reference proteome</keyword>
<gene>
    <name evidence="2" type="ORF">GCM10007932_54710</name>
</gene>
<protein>
    <recommendedName>
        <fullName evidence="4">DUF2269 family protein</fullName>
    </recommendedName>
</protein>
<dbReference type="RefSeq" id="WP_224055707.1">
    <property type="nucleotide sequence ID" value="NZ_AP025145.1"/>
</dbReference>
<evidence type="ECO:0000313" key="2">
    <source>
        <dbReference type="EMBL" id="GLQ76108.1"/>
    </source>
</evidence>
<evidence type="ECO:0008006" key="4">
    <source>
        <dbReference type="Google" id="ProtNLM"/>
    </source>
</evidence>
<comment type="caution">
    <text evidence="2">The sequence shown here is derived from an EMBL/GenBank/DDBJ whole genome shotgun (WGS) entry which is preliminary data.</text>
</comment>
<name>A0AAV5NZV8_9VIBR</name>
<dbReference type="Proteomes" id="UP001156690">
    <property type="component" value="Unassembled WGS sequence"/>
</dbReference>
<sequence>MKFILYFFVLVLAAAIGFVVHVIEAEWLRAWISQQMTGKSVMPSWDVRYVAMALAIESSIGVFIVYLLLRQKIGNCSLLIQVGALSGIILAMKSMLIRQPVMDFIIGNPIHVVAAQNLLKWMTPILMSTIIVVGYFLIERFFVNSGLRIRK</sequence>
<feature type="transmembrane region" description="Helical" evidence="1">
    <location>
        <begin position="49"/>
        <end position="69"/>
    </location>
</feature>
<accession>A0AAV5NZV8</accession>
<keyword evidence="1" id="KW-0472">Membrane</keyword>
<evidence type="ECO:0000313" key="3">
    <source>
        <dbReference type="Proteomes" id="UP001156690"/>
    </source>
</evidence>
<keyword evidence="1" id="KW-1133">Transmembrane helix</keyword>
<organism evidence="2 3">
    <name type="scientific">Vibrio penaeicida</name>
    <dbReference type="NCBI Taxonomy" id="104609"/>
    <lineage>
        <taxon>Bacteria</taxon>
        <taxon>Pseudomonadati</taxon>
        <taxon>Pseudomonadota</taxon>
        <taxon>Gammaproteobacteria</taxon>
        <taxon>Vibrionales</taxon>
        <taxon>Vibrionaceae</taxon>
        <taxon>Vibrio</taxon>
    </lineage>
</organism>